<proteinExistence type="predicted"/>
<reference evidence="1 2" key="1">
    <citation type="submission" date="2015-09" db="EMBL/GenBank/DDBJ databases">
        <title>Sorangium comparison.</title>
        <authorList>
            <person name="Zaburannyi N."/>
            <person name="Bunk B."/>
            <person name="Overmann J."/>
            <person name="Mueller R."/>
        </authorList>
    </citation>
    <scope>NUCLEOTIDE SEQUENCE [LARGE SCALE GENOMIC DNA]</scope>
    <source>
        <strain evidence="1 2">So ce26</strain>
    </source>
</reference>
<organism evidence="1 2">
    <name type="scientific">Sorangium cellulosum</name>
    <name type="common">Polyangium cellulosum</name>
    <dbReference type="NCBI Taxonomy" id="56"/>
    <lineage>
        <taxon>Bacteria</taxon>
        <taxon>Pseudomonadati</taxon>
        <taxon>Myxococcota</taxon>
        <taxon>Polyangia</taxon>
        <taxon>Polyangiales</taxon>
        <taxon>Polyangiaceae</taxon>
        <taxon>Sorangium</taxon>
    </lineage>
</organism>
<sequence>MPRMQGESVTTIERREIADALARNVSLDALRQHLEGAAAGEDLLRVVARFVHYASVFGGSQASLAGELSVRQDLFRLPGEPAAVADNGVEVAASIFFGAIDEFGDREMRRTHRALGQAMLKALTRYLGVSYERLDEIVLGHRPTREIVARVLAGYGVNQVKDEAKLFRAFGFHLGTELLADEEFAIFDRFFQTRRPDIVEHLQSTEMDVGGVMYPAYYWVKRHTVADAEHFEAAIDGANRALRHYAGGAARETVKRWLLEGVREIALVELDFLRWVTVET</sequence>
<accession>A0A2L0F3B8</accession>
<name>A0A2L0F3B8_SORCE</name>
<dbReference type="AlphaFoldDB" id="A0A2L0F3B8"/>
<dbReference type="Proteomes" id="UP000238348">
    <property type="component" value="Chromosome"/>
</dbReference>
<protein>
    <submittedName>
        <fullName evidence="1">Uncharacterized protein</fullName>
    </submittedName>
</protein>
<gene>
    <name evidence="1" type="ORF">SOCE26_074510</name>
</gene>
<dbReference type="EMBL" id="CP012673">
    <property type="protein sequence ID" value="AUX45949.1"/>
    <property type="molecule type" value="Genomic_DNA"/>
</dbReference>
<evidence type="ECO:0000313" key="1">
    <source>
        <dbReference type="EMBL" id="AUX45949.1"/>
    </source>
</evidence>
<evidence type="ECO:0000313" key="2">
    <source>
        <dbReference type="Proteomes" id="UP000238348"/>
    </source>
</evidence>